<sequence length="281" mass="31383">MAAQLKSATNAVKKILMARPTYFTVKYSINPWMDPSIPVNEEKAGKQWETLKSALESAGAAIEVLEPNGAENFPDLVFAANAAVVRGNRAYLANFQYAERKGEKFFFDRWFKENGYETVGDDEIAFEGAGDALWARKNRSKLFCGVGPRTDARALEDVAKKLKNDEPFTVFGCRLVDPRFYHIDTCFCPLNEEVAIWYPQAFDQVSQHNMKNEIELVPVNEKDAKNFACNAVVVGNNVVMNQGSDETGKTLEKLGYKPIFVDMSEFIKSGGSAKCCTLLLE</sequence>
<protein>
    <submittedName>
        <fullName evidence="2">Amidinotransferase</fullName>
    </submittedName>
</protein>
<dbReference type="Proteomes" id="UP000887579">
    <property type="component" value="Unplaced"/>
</dbReference>
<proteinExistence type="predicted"/>
<name>A0AC34GCL4_9BILA</name>
<accession>A0AC34GCL4</accession>
<evidence type="ECO:0000313" key="2">
    <source>
        <dbReference type="WBParaSite" id="ES5_v2.g27460.t1"/>
    </source>
</evidence>
<organism evidence="1 2">
    <name type="scientific">Panagrolaimus sp. ES5</name>
    <dbReference type="NCBI Taxonomy" id="591445"/>
    <lineage>
        <taxon>Eukaryota</taxon>
        <taxon>Metazoa</taxon>
        <taxon>Ecdysozoa</taxon>
        <taxon>Nematoda</taxon>
        <taxon>Chromadorea</taxon>
        <taxon>Rhabditida</taxon>
        <taxon>Tylenchina</taxon>
        <taxon>Panagrolaimomorpha</taxon>
        <taxon>Panagrolaimoidea</taxon>
        <taxon>Panagrolaimidae</taxon>
        <taxon>Panagrolaimus</taxon>
    </lineage>
</organism>
<dbReference type="WBParaSite" id="ES5_v2.g27460.t1">
    <property type="protein sequence ID" value="ES5_v2.g27460.t1"/>
    <property type="gene ID" value="ES5_v2.g27460"/>
</dbReference>
<evidence type="ECO:0000313" key="1">
    <source>
        <dbReference type="Proteomes" id="UP000887579"/>
    </source>
</evidence>
<reference evidence="2" key="1">
    <citation type="submission" date="2022-11" db="UniProtKB">
        <authorList>
            <consortium name="WormBaseParasite"/>
        </authorList>
    </citation>
    <scope>IDENTIFICATION</scope>
</reference>